<dbReference type="GO" id="GO:0016020">
    <property type="term" value="C:membrane"/>
    <property type="evidence" value="ECO:0007669"/>
    <property type="project" value="UniProtKB-SubCell"/>
</dbReference>
<dbReference type="Gene3D" id="1.20.1250.20">
    <property type="entry name" value="MFS general substrate transporter like domains"/>
    <property type="match status" value="1"/>
</dbReference>
<dbReference type="FunFam" id="1.20.1250.20:FF:000532">
    <property type="entry name" value="SLC (SoLute Carrier) homolog"/>
    <property type="match status" value="1"/>
</dbReference>
<feature type="transmembrane region" description="Helical" evidence="5">
    <location>
        <begin position="407"/>
        <end position="427"/>
    </location>
</feature>
<evidence type="ECO:0000256" key="1">
    <source>
        <dbReference type="ARBA" id="ARBA00004141"/>
    </source>
</evidence>
<keyword evidence="8" id="KW-1185">Reference proteome</keyword>
<evidence type="ECO:0000256" key="3">
    <source>
        <dbReference type="ARBA" id="ARBA00022989"/>
    </source>
</evidence>
<dbReference type="GO" id="GO:0006820">
    <property type="term" value="P:monoatomic anion transport"/>
    <property type="evidence" value="ECO:0007669"/>
    <property type="project" value="TreeGrafter"/>
</dbReference>
<organism evidence="7 8">
    <name type="scientific">Pristionchus mayeri</name>
    <dbReference type="NCBI Taxonomy" id="1317129"/>
    <lineage>
        <taxon>Eukaryota</taxon>
        <taxon>Metazoa</taxon>
        <taxon>Ecdysozoa</taxon>
        <taxon>Nematoda</taxon>
        <taxon>Chromadorea</taxon>
        <taxon>Rhabditida</taxon>
        <taxon>Rhabditina</taxon>
        <taxon>Diplogasteromorpha</taxon>
        <taxon>Diplogasteroidea</taxon>
        <taxon>Neodiplogasteridae</taxon>
        <taxon>Pristionchus</taxon>
    </lineage>
</organism>
<feature type="transmembrane region" description="Helical" evidence="5">
    <location>
        <begin position="457"/>
        <end position="479"/>
    </location>
</feature>
<feature type="transmembrane region" description="Helical" evidence="5">
    <location>
        <begin position="239"/>
        <end position="260"/>
    </location>
</feature>
<dbReference type="AlphaFoldDB" id="A0AAN4Z2A0"/>
<dbReference type="GO" id="GO:0022857">
    <property type="term" value="F:transmembrane transporter activity"/>
    <property type="evidence" value="ECO:0007669"/>
    <property type="project" value="InterPro"/>
</dbReference>
<evidence type="ECO:0000256" key="4">
    <source>
        <dbReference type="ARBA" id="ARBA00023136"/>
    </source>
</evidence>
<protein>
    <recommendedName>
        <fullName evidence="6">Major facilitator superfamily (MFS) profile domain-containing protein</fullName>
    </recommendedName>
</protein>
<gene>
    <name evidence="7" type="ORF">PMAYCL1PPCAC_02731</name>
</gene>
<proteinExistence type="predicted"/>
<keyword evidence="3 5" id="KW-1133">Transmembrane helix</keyword>
<dbReference type="InterPro" id="IPR011701">
    <property type="entry name" value="MFS"/>
</dbReference>
<feature type="domain" description="Major facilitator superfamily (MFS) profile" evidence="6">
    <location>
        <begin position="53"/>
        <end position="525"/>
    </location>
</feature>
<feature type="transmembrane region" description="Helical" evidence="5">
    <location>
        <begin position="171"/>
        <end position="194"/>
    </location>
</feature>
<dbReference type="PROSITE" id="PS50850">
    <property type="entry name" value="MFS"/>
    <property type="match status" value="1"/>
</dbReference>
<dbReference type="PANTHER" id="PTHR11662">
    <property type="entry name" value="SOLUTE CARRIER FAMILY 17"/>
    <property type="match status" value="1"/>
</dbReference>
<accession>A0AAN4Z2A0</accession>
<dbReference type="InterPro" id="IPR020846">
    <property type="entry name" value="MFS_dom"/>
</dbReference>
<evidence type="ECO:0000256" key="5">
    <source>
        <dbReference type="SAM" id="Phobius"/>
    </source>
</evidence>
<dbReference type="InterPro" id="IPR036259">
    <property type="entry name" value="MFS_trans_sf"/>
</dbReference>
<feature type="transmembrane region" description="Helical" evidence="5">
    <location>
        <begin position="309"/>
        <end position="331"/>
    </location>
</feature>
<evidence type="ECO:0000259" key="6">
    <source>
        <dbReference type="PROSITE" id="PS50850"/>
    </source>
</evidence>
<feature type="transmembrane region" description="Helical" evidence="5">
    <location>
        <begin position="46"/>
        <end position="74"/>
    </location>
</feature>
<evidence type="ECO:0000313" key="7">
    <source>
        <dbReference type="EMBL" id="GMR32536.1"/>
    </source>
</evidence>
<dbReference type="EMBL" id="BTRK01000001">
    <property type="protein sequence ID" value="GMR32536.1"/>
    <property type="molecule type" value="Genomic_DNA"/>
</dbReference>
<dbReference type="SUPFAM" id="SSF103473">
    <property type="entry name" value="MFS general substrate transporter"/>
    <property type="match status" value="1"/>
</dbReference>
<feature type="transmembrane region" description="Helical" evidence="5">
    <location>
        <begin position="337"/>
        <end position="358"/>
    </location>
</feature>
<sequence>MVRIAPLSPIKPPEGIKDAFYDVREQKDVERVILSESSKIFPSARFFMACLMCMCFISLSVATSNLSLSMVCMVRKTSNNTMERPENSSCPRKYVDEDGVSVVPCSEANKVDWSPTEQGFVFAAQNFGSLTMLLTGSHADKLNGKWCITIALVLLCFSNAMIPVVATASVWWVFAFRVLAGVGDSFLFPSASSMISRWFPPKERPFAIGFVTGGRQIGSLLILPVAGVLCSNSSNGFGGWPAIFHLSAIIAVVVLLIWLIASADKPSKHCCVRVKEEEYISRKIEEESLGKRTERGRPPWKDILTSRPLIVSVFALVCHEYPLVIMLQLLPKYFSDVLLLSSTTNGLISALPIAVLWLSKTLSSSLASLLTANQKMSKTNSCKVPSSYRTLYSIPSYRTLYIPYLQLFNFVASLGLGVCVGVTPFLASASDPAPAIVVLCLANAFAGLHTPGVQTALIQLAPAFSGIVTGISFSVVALFSIINKLFSNTILSTGSTDEWFIVFEISAVVALLPIVFFTLWGSAERQAWASKEKKPDPDAKSETLSENTTIVALAKLSMYLSHQVAAKQ</sequence>
<name>A0AAN4Z2A0_9BILA</name>
<dbReference type="InterPro" id="IPR050382">
    <property type="entry name" value="MFS_Na/Anion_cotransporter"/>
</dbReference>
<evidence type="ECO:0000256" key="2">
    <source>
        <dbReference type="ARBA" id="ARBA00022692"/>
    </source>
</evidence>
<feature type="transmembrane region" description="Helical" evidence="5">
    <location>
        <begin position="499"/>
        <end position="523"/>
    </location>
</feature>
<reference evidence="8" key="1">
    <citation type="submission" date="2022-10" db="EMBL/GenBank/DDBJ databases">
        <title>Genome assembly of Pristionchus species.</title>
        <authorList>
            <person name="Yoshida K."/>
            <person name="Sommer R.J."/>
        </authorList>
    </citation>
    <scope>NUCLEOTIDE SEQUENCE [LARGE SCALE GENOMIC DNA]</scope>
    <source>
        <strain evidence="8">RS5460</strain>
    </source>
</reference>
<evidence type="ECO:0000313" key="8">
    <source>
        <dbReference type="Proteomes" id="UP001328107"/>
    </source>
</evidence>
<dbReference type="Proteomes" id="UP001328107">
    <property type="component" value="Unassembled WGS sequence"/>
</dbReference>
<feature type="transmembrane region" description="Helical" evidence="5">
    <location>
        <begin position="146"/>
        <end position="165"/>
    </location>
</feature>
<dbReference type="Pfam" id="PF07690">
    <property type="entry name" value="MFS_1"/>
    <property type="match status" value="1"/>
</dbReference>
<keyword evidence="4 5" id="KW-0472">Membrane</keyword>
<comment type="subcellular location">
    <subcellularLocation>
        <location evidence="1">Membrane</location>
        <topology evidence="1">Multi-pass membrane protein</topology>
    </subcellularLocation>
</comment>
<comment type="caution">
    <text evidence="7">The sequence shown here is derived from an EMBL/GenBank/DDBJ whole genome shotgun (WGS) entry which is preliminary data.</text>
</comment>
<keyword evidence="2 5" id="KW-0812">Transmembrane</keyword>
<feature type="transmembrane region" description="Helical" evidence="5">
    <location>
        <begin position="206"/>
        <end position="227"/>
    </location>
</feature>
<dbReference type="PANTHER" id="PTHR11662:SF314">
    <property type="entry name" value="MAJOR FACILITATOR SUPERFAMILY (MFS) PROFILE DOMAIN-CONTAINING PROTEIN"/>
    <property type="match status" value="1"/>
</dbReference>
<feature type="transmembrane region" description="Helical" evidence="5">
    <location>
        <begin position="433"/>
        <end position="450"/>
    </location>
</feature>